<evidence type="ECO:0000313" key="10">
    <source>
        <dbReference type="EMBL" id="OHA05577.1"/>
    </source>
</evidence>
<keyword evidence="7" id="KW-0472">Membrane</keyword>
<keyword evidence="5" id="KW-0375">Hydrogen ion transport</keyword>
<accession>A0A1G2L1K3</accession>
<dbReference type="EMBL" id="MHQO01000048">
    <property type="protein sequence ID" value="OHA05577.1"/>
    <property type="molecule type" value="Genomic_DNA"/>
</dbReference>
<dbReference type="Pfam" id="PF00231">
    <property type="entry name" value="ATP-synt"/>
    <property type="match status" value="1"/>
</dbReference>
<evidence type="ECO:0000256" key="8">
    <source>
        <dbReference type="ARBA" id="ARBA00023196"/>
    </source>
</evidence>
<reference evidence="10 11" key="1">
    <citation type="journal article" date="2016" name="Nat. Commun.">
        <title>Thousands of microbial genomes shed light on interconnected biogeochemical processes in an aquifer system.</title>
        <authorList>
            <person name="Anantharaman K."/>
            <person name="Brown C.T."/>
            <person name="Hug L.A."/>
            <person name="Sharon I."/>
            <person name="Castelle C.J."/>
            <person name="Probst A.J."/>
            <person name="Thomas B.C."/>
            <person name="Singh A."/>
            <person name="Wilkins M.J."/>
            <person name="Karaoz U."/>
            <person name="Brodie E.L."/>
            <person name="Williams K.H."/>
            <person name="Hubbard S.S."/>
            <person name="Banfield J.F."/>
        </authorList>
    </citation>
    <scope>NUCLEOTIDE SEQUENCE [LARGE SCALE GENOMIC DNA]</scope>
</reference>
<evidence type="ECO:0000256" key="6">
    <source>
        <dbReference type="ARBA" id="ARBA00023065"/>
    </source>
</evidence>
<keyword evidence="6" id="KW-0406">Ion transport</keyword>
<evidence type="ECO:0000256" key="1">
    <source>
        <dbReference type="ARBA" id="ARBA00003456"/>
    </source>
</evidence>
<evidence type="ECO:0000256" key="4">
    <source>
        <dbReference type="ARBA" id="ARBA00022448"/>
    </source>
</evidence>
<evidence type="ECO:0008006" key="12">
    <source>
        <dbReference type="Google" id="ProtNLM"/>
    </source>
</evidence>
<comment type="similarity">
    <text evidence="3">Belongs to the ATPase gamma chain family.</text>
</comment>
<keyword evidence="4" id="KW-0813">Transport</keyword>
<evidence type="ECO:0000256" key="9">
    <source>
        <dbReference type="ARBA" id="ARBA00023310"/>
    </source>
</evidence>
<sequence length="291" mass="33646">MINNKTIKEELERLDSLKALVETYKSIAASTMRRIRNSVLENRAFHLGLARIYQEVRIAYQKELVRILRRKGRKDVEAMNVLKKNGKTVFVFLSANVGLYGDIIRKTFHFFAEQVNRYHPEVIVVGRIGRVLFEETFPGVSYSYFDFPDTHIDLDSIRKISRTIHEYEDVFIFHGRFKNVVEQLPVSSNISGQELGGGAPHDAGARYIFEPTLEDVAIFFETEIFASTLEQSFNESRLAKLASRMMLLDRSTTHIDTEAHKMYFEKQRLRHRTYNKKQLDAVSGVALWGSS</sequence>
<evidence type="ECO:0000256" key="5">
    <source>
        <dbReference type="ARBA" id="ARBA00022781"/>
    </source>
</evidence>
<evidence type="ECO:0000256" key="7">
    <source>
        <dbReference type="ARBA" id="ARBA00023136"/>
    </source>
</evidence>
<gene>
    <name evidence="10" type="ORF">A2934_01870</name>
</gene>
<dbReference type="Gene3D" id="3.40.1380.10">
    <property type="match status" value="1"/>
</dbReference>
<evidence type="ECO:0000313" key="11">
    <source>
        <dbReference type="Proteomes" id="UP000177982"/>
    </source>
</evidence>
<protein>
    <recommendedName>
        <fullName evidence="12">ATP synthase F1 subunit gamma</fullName>
    </recommendedName>
</protein>
<evidence type="ECO:0000256" key="3">
    <source>
        <dbReference type="ARBA" id="ARBA00007681"/>
    </source>
</evidence>
<comment type="function">
    <text evidence="1">Produces ATP from ADP in the presence of a proton gradient across the membrane. The gamma chain is believed to be important in regulating ATPase activity and the flow of protons through the CF(0) complex.</text>
</comment>
<dbReference type="AlphaFoldDB" id="A0A1G2L1K3"/>
<evidence type="ECO:0000256" key="2">
    <source>
        <dbReference type="ARBA" id="ARBA00004170"/>
    </source>
</evidence>
<name>A0A1G2L1K3_9BACT</name>
<dbReference type="SUPFAM" id="SSF52943">
    <property type="entry name" value="ATP synthase (F1-ATPase), gamma subunit"/>
    <property type="match status" value="1"/>
</dbReference>
<dbReference type="InterPro" id="IPR035968">
    <property type="entry name" value="ATP_synth_F1_ATPase_gsu"/>
</dbReference>
<dbReference type="GO" id="GO:0045259">
    <property type="term" value="C:proton-transporting ATP synthase complex"/>
    <property type="evidence" value="ECO:0007669"/>
    <property type="project" value="UniProtKB-KW"/>
</dbReference>
<keyword evidence="8" id="KW-0139">CF(1)</keyword>
<keyword evidence="9" id="KW-0066">ATP synthesis</keyword>
<comment type="caution">
    <text evidence="10">The sequence shown here is derived from an EMBL/GenBank/DDBJ whole genome shotgun (WGS) entry which is preliminary data.</text>
</comment>
<dbReference type="Proteomes" id="UP000177982">
    <property type="component" value="Unassembled WGS sequence"/>
</dbReference>
<dbReference type="InterPro" id="IPR000131">
    <property type="entry name" value="ATP_synth_F1_gsu"/>
</dbReference>
<proteinExistence type="inferred from homology"/>
<comment type="subcellular location">
    <subcellularLocation>
        <location evidence="2">Membrane</location>
        <topology evidence="2">Peripheral membrane protein</topology>
    </subcellularLocation>
</comment>
<dbReference type="GO" id="GO:0046933">
    <property type="term" value="F:proton-transporting ATP synthase activity, rotational mechanism"/>
    <property type="evidence" value="ECO:0007669"/>
    <property type="project" value="InterPro"/>
</dbReference>
<organism evidence="10 11">
    <name type="scientific">Candidatus Sungbacteria bacterium RIFCSPLOWO2_01_FULL_47_10</name>
    <dbReference type="NCBI Taxonomy" id="1802276"/>
    <lineage>
        <taxon>Bacteria</taxon>
        <taxon>Candidatus Sungiibacteriota</taxon>
    </lineage>
</organism>